<keyword evidence="3" id="KW-1185">Reference proteome</keyword>
<dbReference type="GO" id="GO:0019441">
    <property type="term" value="P:L-tryptophan catabolic process to kynurenine"/>
    <property type="evidence" value="ECO:0007669"/>
    <property type="project" value="InterPro"/>
</dbReference>
<comment type="caution">
    <text evidence="2">The sequence shown here is derived from an EMBL/GenBank/DDBJ whole genome shotgun (WGS) entry which is preliminary data.</text>
</comment>
<evidence type="ECO:0008006" key="4">
    <source>
        <dbReference type="Google" id="ProtNLM"/>
    </source>
</evidence>
<dbReference type="InterPro" id="IPR007325">
    <property type="entry name" value="KFase/CYL"/>
</dbReference>
<organism evidence="2 3">
    <name type="scientific">Penicillium arizonense</name>
    <dbReference type="NCBI Taxonomy" id="1835702"/>
    <lineage>
        <taxon>Eukaryota</taxon>
        <taxon>Fungi</taxon>
        <taxon>Dikarya</taxon>
        <taxon>Ascomycota</taxon>
        <taxon>Pezizomycotina</taxon>
        <taxon>Eurotiomycetes</taxon>
        <taxon>Eurotiomycetidae</taxon>
        <taxon>Eurotiales</taxon>
        <taxon>Aspergillaceae</taxon>
        <taxon>Penicillium</taxon>
    </lineage>
</organism>
<dbReference type="GeneID" id="34574743"/>
<dbReference type="PANTHER" id="PTHR34861">
    <property type="match status" value="1"/>
</dbReference>
<dbReference type="Gene3D" id="3.50.30.50">
    <property type="entry name" value="Putative cyclase"/>
    <property type="match status" value="1"/>
</dbReference>
<dbReference type="EMBL" id="LXJU01000005">
    <property type="protein sequence ID" value="OGE54792.1"/>
    <property type="molecule type" value="Genomic_DNA"/>
</dbReference>
<dbReference type="AlphaFoldDB" id="A0A1F5LNJ9"/>
<dbReference type="InterPro" id="IPR037175">
    <property type="entry name" value="KFase_sf"/>
</dbReference>
<proteinExistence type="inferred from homology"/>
<sequence>MAGDIPSYKSLPIRSDAPTGSAWGVFDKDGVRDVYGTLNFITRKAVVAAREEIQTGESVVLNLPLDEPSDPCPGRRPMKHEVYSRVHGMVCSDDDLHLNTQSSSQWDGLLHYANQSLEKYYNGVDYVDAIESRTDQSLGIQALSERGGVAARGVLLDFVRYAGKHSIDYDVFSNFPISLDHIKEMITDQGLRICPGDILIIRTGLSKGIRESDPRVKGFWDRGTHIGVDPTPELIEWIWDQNLAAVASDAVAFECIPASDNSRMRLHEACLAGFGMPIGELFDLEALAALAEKNQRWSFFLTVCPLNVRGGVATIANTMAIF</sequence>
<evidence type="ECO:0000256" key="1">
    <source>
        <dbReference type="ARBA" id="ARBA00007865"/>
    </source>
</evidence>
<dbReference type="RefSeq" id="XP_022490223.1">
    <property type="nucleotide sequence ID" value="XM_022630009.1"/>
</dbReference>
<dbReference type="Proteomes" id="UP000177622">
    <property type="component" value="Unassembled WGS sequence"/>
</dbReference>
<reference evidence="2 3" key="1">
    <citation type="journal article" date="2016" name="Sci. Rep.">
        <title>Penicillium arizonense, a new, genome sequenced fungal species, reveals a high chemical diversity in secreted metabolites.</title>
        <authorList>
            <person name="Grijseels S."/>
            <person name="Nielsen J.C."/>
            <person name="Randelovic M."/>
            <person name="Nielsen J."/>
            <person name="Nielsen K.F."/>
            <person name="Workman M."/>
            <person name="Frisvad J.C."/>
        </authorList>
    </citation>
    <scope>NUCLEOTIDE SEQUENCE [LARGE SCALE GENOMIC DNA]</scope>
    <source>
        <strain evidence="2 3">CBS 141311</strain>
    </source>
</reference>
<dbReference type="GO" id="GO:0004061">
    <property type="term" value="F:arylformamidase activity"/>
    <property type="evidence" value="ECO:0007669"/>
    <property type="project" value="InterPro"/>
</dbReference>
<dbReference type="PANTHER" id="PTHR34861:SF11">
    <property type="entry name" value="CYCLASE"/>
    <property type="match status" value="1"/>
</dbReference>
<accession>A0A1F5LNJ9</accession>
<dbReference type="OrthoDB" id="5396at2759"/>
<protein>
    <recommendedName>
        <fullName evidence="4">Cyclase</fullName>
    </recommendedName>
</protein>
<name>A0A1F5LNJ9_PENAI</name>
<dbReference type="SUPFAM" id="SSF102198">
    <property type="entry name" value="Putative cyclase"/>
    <property type="match status" value="1"/>
</dbReference>
<evidence type="ECO:0000313" key="3">
    <source>
        <dbReference type="Proteomes" id="UP000177622"/>
    </source>
</evidence>
<evidence type="ECO:0000313" key="2">
    <source>
        <dbReference type="EMBL" id="OGE54792.1"/>
    </source>
</evidence>
<comment type="similarity">
    <text evidence="1">Belongs to the Cyclase 1 superfamily.</text>
</comment>
<dbReference type="Pfam" id="PF04199">
    <property type="entry name" value="Cyclase"/>
    <property type="match status" value="1"/>
</dbReference>
<gene>
    <name evidence="2" type="ORF">PENARI_c005G10475</name>
</gene>